<sequence>MNPTITENEARDRVEDYVRGAFSALPAPAAKELFSRNRSECTDPTDNGPAGRFEISATYEVTGLEPDTFKAQFEAVVKWWQGHGFTVLTDRRPTDQYVFARNERDGFDMSLQANELGKLYLGATSPCVWPKGTPEAAAVVEEPEVVEAPEPSEPERPRPRRAPVDDEDFGQTSWSDGGTAF</sequence>
<dbReference type="Proteomes" id="UP001597542">
    <property type="component" value="Unassembled WGS sequence"/>
</dbReference>
<gene>
    <name evidence="2" type="ORF">ACFSUT_42960</name>
</gene>
<evidence type="ECO:0000256" key="1">
    <source>
        <dbReference type="SAM" id="MobiDB-lite"/>
    </source>
</evidence>
<reference evidence="3" key="1">
    <citation type="journal article" date="2019" name="Int. J. Syst. Evol. Microbiol.">
        <title>The Global Catalogue of Microorganisms (GCM) 10K type strain sequencing project: providing services to taxonomists for standard genome sequencing and annotation.</title>
        <authorList>
            <consortium name="The Broad Institute Genomics Platform"/>
            <consortium name="The Broad Institute Genome Sequencing Center for Infectious Disease"/>
            <person name="Wu L."/>
            <person name="Ma J."/>
        </authorList>
    </citation>
    <scope>NUCLEOTIDE SEQUENCE [LARGE SCALE GENOMIC DNA]</scope>
    <source>
        <strain evidence="3">CGMCC 4.7638</strain>
    </source>
</reference>
<feature type="compositionally biased region" description="Acidic residues" evidence="1">
    <location>
        <begin position="141"/>
        <end position="152"/>
    </location>
</feature>
<keyword evidence="3" id="KW-1185">Reference proteome</keyword>
<dbReference type="RefSeq" id="WP_344269152.1">
    <property type="nucleotide sequence ID" value="NZ_BAAAHV010000006.1"/>
</dbReference>
<organism evidence="2 3">
    <name type="scientific">Amycolatopsis albidoflavus</name>
    <dbReference type="NCBI Taxonomy" id="102226"/>
    <lineage>
        <taxon>Bacteria</taxon>
        <taxon>Bacillati</taxon>
        <taxon>Actinomycetota</taxon>
        <taxon>Actinomycetes</taxon>
        <taxon>Pseudonocardiales</taxon>
        <taxon>Pseudonocardiaceae</taxon>
        <taxon>Amycolatopsis</taxon>
    </lineage>
</organism>
<feature type="compositionally biased region" description="Polar residues" evidence="1">
    <location>
        <begin position="170"/>
        <end position="181"/>
    </location>
</feature>
<proteinExistence type="predicted"/>
<accession>A0ABW5IE83</accession>
<evidence type="ECO:0000313" key="2">
    <source>
        <dbReference type="EMBL" id="MFD2487097.1"/>
    </source>
</evidence>
<evidence type="ECO:0000313" key="3">
    <source>
        <dbReference type="Proteomes" id="UP001597542"/>
    </source>
</evidence>
<protein>
    <submittedName>
        <fullName evidence="2">Uncharacterized protein</fullName>
    </submittedName>
</protein>
<dbReference type="EMBL" id="JBHUKQ010000025">
    <property type="protein sequence ID" value="MFD2487097.1"/>
    <property type="molecule type" value="Genomic_DNA"/>
</dbReference>
<name>A0ABW5IE83_9PSEU</name>
<comment type="caution">
    <text evidence="2">The sequence shown here is derived from an EMBL/GenBank/DDBJ whole genome shotgun (WGS) entry which is preliminary data.</text>
</comment>
<feature type="region of interest" description="Disordered" evidence="1">
    <location>
        <begin position="139"/>
        <end position="181"/>
    </location>
</feature>